<organism evidence="4 5">
    <name type="scientific">Subtercola boreus</name>
    <dbReference type="NCBI Taxonomy" id="120213"/>
    <lineage>
        <taxon>Bacteria</taxon>
        <taxon>Bacillati</taxon>
        <taxon>Actinomycetota</taxon>
        <taxon>Actinomycetes</taxon>
        <taxon>Micrococcales</taxon>
        <taxon>Microbacteriaceae</taxon>
        <taxon>Subtercola</taxon>
    </lineage>
</organism>
<dbReference type="SUPFAM" id="SSF53756">
    <property type="entry name" value="UDP-Glycosyltransferase/glycogen phosphorylase"/>
    <property type="match status" value="1"/>
</dbReference>
<name>A0A3E0WAQ9_9MICO</name>
<evidence type="ECO:0000313" key="4">
    <source>
        <dbReference type="EMBL" id="RFA25628.1"/>
    </source>
</evidence>
<evidence type="ECO:0000259" key="3">
    <source>
        <dbReference type="Pfam" id="PF13439"/>
    </source>
</evidence>
<protein>
    <recommendedName>
        <fullName evidence="3">Glycosyltransferase subfamily 4-like N-terminal domain-containing protein</fullName>
    </recommendedName>
</protein>
<dbReference type="EMBL" id="NBXE01000030">
    <property type="protein sequence ID" value="RFA25628.1"/>
    <property type="molecule type" value="Genomic_DNA"/>
</dbReference>
<dbReference type="RefSeq" id="WP_116419389.1">
    <property type="nucleotide sequence ID" value="NZ_NBXC01000025.1"/>
</dbReference>
<sequence length="398" mass="42441">MPDSAPAVSGPLRIAAVPAAHPYVQNLVDAGSGGTIHGVTLLTDPQPVGAAAGQWWPPVMLDPRWIARNADSFDVLHLHFGTESFSLGHLAEVVDALRSADRPLVFTVHDLTNPQLVDQAAHLAQLELLVNAADEVITLTEGAADQVRARWAREATVIAHPRLAALPAPAPTHAASLAGSGAPVQDAVGPSGAPVQDAALTIGVHLRDLRPNIDALGAIDTLLTAVGTLRESGFDLAVRVDLNDRVRDEAVRRELRTRLEGVGFVRLLEHPRFSDDELSAALLATDVSVMPYAHGTHSGWLELCWDLGVAVAAPDVGFYSEQHPVRGEVATYERGSADSLARTLLELLEPFTLAGAGARAARRAQLRLERAAFRIEQQRGIHAAHLAVYRRALAGVRV</sequence>
<keyword evidence="2" id="KW-0808">Transferase</keyword>
<accession>A0A3E0WAQ9</accession>
<keyword evidence="1" id="KW-0328">Glycosyltransferase</keyword>
<dbReference type="OrthoDB" id="3287135at2"/>
<dbReference type="Proteomes" id="UP000257080">
    <property type="component" value="Unassembled WGS sequence"/>
</dbReference>
<reference evidence="4 5" key="1">
    <citation type="submission" date="2017-04" db="EMBL/GenBank/DDBJ databases">
        <title>Comparative genome analysis of Subtercola boreus.</title>
        <authorList>
            <person name="Cho Y.-J."/>
            <person name="Cho A."/>
            <person name="Kim O.-S."/>
            <person name="Lee J.-I."/>
        </authorList>
    </citation>
    <scope>NUCLEOTIDE SEQUENCE [LARGE SCALE GENOMIC DNA]</scope>
    <source>
        <strain evidence="4 5">P28004</strain>
    </source>
</reference>
<dbReference type="AlphaFoldDB" id="A0A3E0WAQ9"/>
<dbReference type="InterPro" id="IPR028098">
    <property type="entry name" value="Glyco_trans_4-like_N"/>
</dbReference>
<evidence type="ECO:0000313" key="5">
    <source>
        <dbReference type="Proteomes" id="UP000257080"/>
    </source>
</evidence>
<dbReference type="Gene3D" id="3.40.50.2000">
    <property type="entry name" value="Glycogen Phosphorylase B"/>
    <property type="match status" value="1"/>
</dbReference>
<evidence type="ECO:0000256" key="1">
    <source>
        <dbReference type="ARBA" id="ARBA00022676"/>
    </source>
</evidence>
<gene>
    <name evidence="4" type="ORF">B7R25_12995</name>
</gene>
<evidence type="ECO:0000256" key="2">
    <source>
        <dbReference type="ARBA" id="ARBA00022679"/>
    </source>
</evidence>
<dbReference type="GO" id="GO:0016757">
    <property type="term" value="F:glycosyltransferase activity"/>
    <property type="evidence" value="ECO:0007669"/>
    <property type="project" value="UniProtKB-KW"/>
</dbReference>
<dbReference type="Pfam" id="PF13439">
    <property type="entry name" value="Glyco_transf_4"/>
    <property type="match status" value="1"/>
</dbReference>
<comment type="caution">
    <text evidence="4">The sequence shown here is derived from an EMBL/GenBank/DDBJ whole genome shotgun (WGS) entry which is preliminary data.</text>
</comment>
<feature type="domain" description="Glycosyltransferase subfamily 4-like N-terminal" evidence="3">
    <location>
        <begin position="52"/>
        <end position="152"/>
    </location>
</feature>
<proteinExistence type="predicted"/>